<evidence type="ECO:0000313" key="9">
    <source>
        <dbReference type="Proteomes" id="UP001208567"/>
    </source>
</evidence>
<dbReference type="Pfam" id="PF25990">
    <property type="entry name" value="Beta-barrel_YknX"/>
    <property type="match status" value="1"/>
</dbReference>
<evidence type="ECO:0000256" key="2">
    <source>
        <dbReference type="ARBA" id="ARBA00009477"/>
    </source>
</evidence>
<feature type="domain" description="CzcB-like barrel-sandwich hybrid" evidence="6">
    <location>
        <begin position="68"/>
        <end position="185"/>
    </location>
</feature>
<dbReference type="Gene3D" id="2.40.50.100">
    <property type="match status" value="1"/>
</dbReference>
<feature type="region of interest" description="Disordered" evidence="5">
    <location>
        <begin position="432"/>
        <end position="452"/>
    </location>
</feature>
<evidence type="ECO:0000259" key="6">
    <source>
        <dbReference type="Pfam" id="PF25973"/>
    </source>
</evidence>
<dbReference type="SUPFAM" id="SSF111369">
    <property type="entry name" value="HlyD-like secretion proteins"/>
    <property type="match status" value="1"/>
</dbReference>
<organism evidence="8 9">
    <name type="scientific">Clostridium omnivorum</name>
    <dbReference type="NCBI Taxonomy" id="1604902"/>
    <lineage>
        <taxon>Bacteria</taxon>
        <taxon>Bacillati</taxon>
        <taxon>Bacillota</taxon>
        <taxon>Clostridia</taxon>
        <taxon>Eubacteriales</taxon>
        <taxon>Clostridiaceae</taxon>
        <taxon>Clostridium</taxon>
    </lineage>
</organism>
<evidence type="ECO:0000256" key="3">
    <source>
        <dbReference type="ARBA" id="ARBA00023054"/>
    </source>
</evidence>
<keyword evidence="9" id="KW-1185">Reference proteome</keyword>
<evidence type="ECO:0000256" key="5">
    <source>
        <dbReference type="SAM" id="MobiDB-lite"/>
    </source>
</evidence>
<feature type="compositionally biased region" description="Low complexity" evidence="5">
    <location>
        <begin position="292"/>
        <end position="304"/>
    </location>
</feature>
<sequence>MKKTLIKILIACLIVGGVGAGGYYGYTKYKASKATVATVQYITATARKMNLQVTIQGTGSVYAANQKDIVANNNGDIKGLSLNVGDTVKKGAKICTVYSDQVQQNVTKASNNLQKQNLQLANAKTDDAVTLQNLAISDAQNDLNSAIAQRDKMTITSPIDGIVIAKNNDNGDSIQANKAILTVVDPTSYKIKVAVDELDIAKVKQGQKTEIKFGAIKDKTYEGTVDTIAETGTTSNNVTTYDVVVSIKDPSGIKLGMNANVSIQVENKENALVIPTEALVERNGNKFVLIENSDGTNTSSNGNSQKNAEASTPSNGQNTGTNQGGNGQNSGWNQGGSGQSSQGRSNNGQRNQNGQSSRNASGYAGAAYSGKGKLVPIKTGTENENYIEVTEGLTEGEKVLIALPQVSTTNNNNNLRNSFGGSMGGFGGGMGGNFGGQGGTRNNGGNSSTKKN</sequence>
<protein>
    <recommendedName>
        <fullName evidence="10">Efflux RND transporter periplasmic adaptor subunit</fullName>
    </recommendedName>
</protein>
<evidence type="ECO:0000256" key="4">
    <source>
        <dbReference type="SAM" id="Coils"/>
    </source>
</evidence>
<proteinExistence type="inferred from homology"/>
<dbReference type="Gene3D" id="1.10.287.470">
    <property type="entry name" value="Helix hairpin bin"/>
    <property type="match status" value="1"/>
</dbReference>
<dbReference type="InterPro" id="IPR058636">
    <property type="entry name" value="Beta-barrel_YknX"/>
</dbReference>
<dbReference type="Pfam" id="PF25973">
    <property type="entry name" value="BSH_CzcB"/>
    <property type="match status" value="1"/>
</dbReference>
<dbReference type="InterPro" id="IPR058647">
    <property type="entry name" value="BSH_CzcB-like"/>
</dbReference>
<comment type="caution">
    <text evidence="8">The sequence shown here is derived from an EMBL/GenBank/DDBJ whole genome shotgun (WGS) entry which is preliminary data.</text>
</comment>
<feature type="domain" description="YknX-like beta-barrel" evidence="7">
    <location>
        <begin position="189"/>
        <end position="263"/>
    </location>
</feature>
<evidence type="ECO:0008006" key="10">
    <source>
        <dbReference type="Google" id="ProtNLM"/>
    </source>
</evidence>
<reference evidence="8 9" key="1">
    <citation type="journal article" date="2024" name="Int. J. Syst. Evol. Microbiol.">
        <title>Clostridium omnivorum sp. nov., isolated from anoxic soil under the treatment of reductive soil disinfestation.</title>
        <authorList>
            <person name="Ueki A."/>
            <person name="Tonouchi A."/>
            <person name="Kaku N."/>
            <person name="Honma S."/>
            <person name="Ueki K."/>
        </authorList>
    </citation>
    <scope>NUCLEOTIDE SEQUENCE [LARGE SCALE GENOMIC DNA]</scope>
    <source>
        <strain evidence="8 9">E14</strain>
    </source>
</reference>
<comment type="similarity">
    <text evidence="2">Belongs to the membrane fusion protein (MFP) (TC 8.A.1) family.</text>
</comment>
<dbReference type="PANTHER" id="PTHR32347">
    <property type="entry name" value="EFFLUX SYSTEM COMPONENT YKNX-RELATED"/>
    <property type="match status" value="1"/>
</dbReference>
<evidence type="ECO:0000313" key="8">
    <source>
        <dbReference type="EMBL" id="GLC31583.1"/>
    </source>
</evidence>
<gene>
    <name evidence="8" type="ORF">bsdE14_29930</name>
</gene>
<accession>A0ABQ5N8N0</accession>
<evidence type="ECO:0000259" key="7">
    <source>
        <dbReference type="Pfam" id="PF25990"/>
    </source>
</evidence>
<dbReference type="RefSeq" id="WP_264850917.1">
    <property type="nucleotide sequence ID" value="NZ_BRXR01000001.1"/>
</dbReference>
<dbReference type="EMBL" id="BRXR01000001">
    <property type="protein sequence ID" value="GLC31583.1"/>
    <property type="molecule type" value="Genomic_DNA"/>
</dbReference>
<feature type="compositionally biased region" description="Gly residues" evidence="5">
    <location>
        <begin position="322"/>
        <end position="338"/>
    </location>
</feature>
<feature type="region of interest" description="Disordered" evidence="5">
    <location>
        <begin position="291"/>
        <end position="367"/>
    </location>
</feature>
<dbReference type="NCBIfam" id="TIGR01730">
    <property type="entry name" value="RND_mfp"/>
    <property type="match status" value="1"/>
</dbReference>
<feature type="compositionally biased region" description="Gly residues" evidence="5">
    <location>
        <begin position="432"/>
        <end position="442"/>
    </location>
</feature>
<dbReference type="InterPro" id="IPR050465">
    <property type="entry name" value="UPF0194_transport"/>
</dbReference>
<dbReference type="Gene3D" id="2.40.420.20">
    <property type="match status" value="1"/>
</dbReference>
<dbReference type="InterPro" id="IPR006143">
    <property type="entry name" value="RND_pump_MFP"/>
</dbReference>
<comment type="subcellular location">
    <subcellularLocation>
        <location evidence="1">Cell envelope</location>
    </subcellularLocation>
</comment>
<dbReference type="Proteomes" id="UP001208567">
    <property type="component" value="Unassembled WGS sequence"/>
</dbReference>
<evidence type="ECO:0000256" key="1">
    <source>
        <dbReference type="ARBA" id="ARBA00004196"/>
    </source>
</evidence>
<dbReference type="Gene3D" id="2.40.30.170">
    <property type="match status" value="1"/>
</dbReference>
<keyword evidence="3 4" id="KW-0175">Coiled coil</keyword>
<feature type="coiled-coil region" evidence="4">
    <location>
        <begin position="99"/>
        <end position="126"/>
    </location>
</feature>
<name>A0ABQ5N8N0_9CLOT</name>
<feature type="compositionally biased region" description="Low complexity" evidence="5">
    <location>
        <begin position="443"/>
        <end position="452"/>
    </location>
</feature>
<feature type="compositionally biased region" description="Low complexity" evidence="5">
    <location>
        <begin position="339"/>
        <end position="367"/>
    </location>
</feature>